<keyword evidence="1" id="KW-0472">Membrane</keyword>
<sequence>MTTSQGTRRPIKTRDHRFAQRITVWLSKRQISPNQISLASIGFAAFAALMLVFWRHAEGGADWLLPIMAIAGIQGRLLCNLFDGMVAMEGGKSTPSGELYNDMPDRLADTLLLVAAGYAAASWQPAGIWMGWLAAMLAVATAYVRVLGASMGAPMRFLGPMAKQHRMALLTAACLVSVLESFWWPKGVAMFVVTLVFVVGCTWTIARRTRAIHCYLVDQSHVISSDPERATEQGADHV</sequence>
<keyword evidence="3" id="KW-1185">Reference proteome</keyword>
<evidence type="ECO:0000256" key="1">
    <source>
        <dbReference type="SAM" id="Phobius"/>
    </source>
</evidence>
<reference evidence="2 3" key="1">
    <citation type="submission" date="2020-07" db="EMBL/GenBank/DDBJ databases">
        <title>Halophilic bacteria isolated from french cheeses.</title>
        <authorList>
            <person name="Kothe C.I."/>
            <person name="Farah-Kraiem B."/>
            <person name="Renault P."/>
            <person name="Dridi B."/>
        </authorList>
    </citation>
    <scope>NUCLEOTIDE SEQUENCE [LARGE SCALE GENOMIC DNA]</scope>
    <source>
        <strain evidence="2 3">FME1</strain>
    </source>
</reference>
<name>A0ABR9F3S1_9GAMM</name>
<dbReference type="RefSeq" id="WP_096280167.1">
    <property type="nucleotide sequence ID" value="NZ_CBCSBM010000006.1"/>
</dbReference>
<dbReference type="EMBL" id="RRZD01000008">
    <property type="protein sequence ID" value="MBE0400417.1"/>
    <property type="molecule type" value="Genomic_DNA"/>
</dbReference>
<keyword evidence="1" id="KW-0812">Transmembrane</keyword>
<evidence type="ECO:0000313" key="2">
    <source>
        <dbReference type="EMBL" id="MBE0400417.1"/>
    </source>
</evidence>
<protein>
    <submittedName>
        <fullName evidence="2">CDP-alcohol phosphatidyltransferase family protein</fullName>
    </submittedName>
</protein>
<proteinExistence type="predicted"/>
<accession>A0ABR9F3S1</accession>
<feature type="transmembrane region" description="Helical" evidence="1">
    <location>
        <begin position="167"/>
        <end position="184"/>
    </location>
</feature>
<dbReference type="InterPro" id="IPR043130">
    <property type="entry name" value="CDP-OH_PTrfase_TM_dom"/>
</dbReference>
<keyword evidence="1" id="KW-1133">Transmembrane helix</keyword>
<comment type="caution">
    <text evidence="2">The sequence shown here is derived from an EMBL/GenBank/DDBJ whole genome shotgun (WGS) entry which is preliminary data.</text>
</comment>
<feature type="transmembrane region" description="Helical" evidence="1">
    <location>
        <begin position="190"/>
        <end position="206"/>
    </location>
</feature>
<feature type="transmembrane region" description="Helical" evidence="1">
    <location>
        <begin position="36"/>
        <end position="57"/>
    </location>
</feature>
<organism evidence="2 3">
    <name type="scientific">Halomonas casei</name>
    <dbReference type="NCBI Taxonomy" id="2742613"/>
    <lineage>
        <taxon>Bacteria</taxon>
        <taxon>Pseudomonadati</taxon>
        <taxon>Pseudomonadota</taxon>
        <taxon>Gammaproteobacteria</taxon>
        <taxon>Oceanospirillales</taxon>
        <taxon>Halomonadaceae</taxon>
        <taxon>Halomonas</taxon>
    </lineage>
</organism>
<dbReference type="Gene3D" id="1.20.120.1760">
    <property type="match status" value="1"/>
</dbReference>
<dbReference type="Proteomes" id="UP001645039">
    <property type="component" value="Unassembled WGS sequence"/>
</dbReference>
<gene>
    <name evidence="2" type="ORF">EI168_09890</name>
</gene>
<feature type="transmembrane region" description="Helical" evidence="1">
    <location>
        <begin position="129"/>
        <end position="146"/>
    </location>
</feature>
<evidence type="ECO:0000313" key="3">
    <source>
        <dbReference type="Proteomes" id="UP001645039"/>
    </source>
</evidence>